<sequence length="341" mass="39790">MAVASKIFFIFPLRICLTFYLVANLATALPTSLEKERNNMNEIALSDNLAQIELEINHHKQIAGQSIWEIGRRLNHVKEHDLAHGQFMEWVESIGINYKEAQRMMKISSELPELDNVVQFGSSILYLIATLPDEEKQTQLDRIEKGDNPTVRELQEVKRQLKLAEAENKKLFEEKEQQAEQLLKAQIKPPLPEPKIIEKEVVKEVIPDDYQFFKSNYEASERNTEFYKKQNSELREEMKELERIIREQQQNMASKEELSQLEERKQAISCELESLEKVIKLNQDVEDFLLEHASLQYSADFSNLFNNRDLTLSLLDTINRLEKWIADIKSDLPNTDIIEGE</sequence>
<keyword evidence="1" id="KW-0175">Coiled coil</keyword>
<dbReference type="Proteomes" id="UP000182793">
    <property type="component" value="Unassembled WGS sequence"/>
</dbReference>
<name>A0A1I4FCA9_STREI</name>
<evidence type="ECO:0000256" key="1">
    <source>
        <dbReference type="SAM" id="Coils"/>
    </source>
</evidence>
<organism evidence="2 3">
    <name type="scientific">Streptococcus equinus JB1</name>
    <dbReference type="NCBI Taxonomy" id="1294274"/>
    <lineage>
        <taxon>Bacteria</taxon>
        <taxon>Bacillati</taxon>
        <taxon>Bacillota</taxon>
        <taxon>Bacilli</taxon>
        <taxon>Lactobacillales</taxon>
        <taxon>Streptococcaceae</taxon>
        <taxon>Streptococcus</taxon>
    </lineage>
</organism>
<gene>
    <name evidence="2" type="ORF">SAMN02910290_00671</name>
</gene>
<comment type="caution">
    <text evidence="2">The sequence shown here is derived from an EMBL/GenBank/DDBJ whole genome shotgun (WGS) entry which is preliminary data.</text>
</comment>
<feature type="coiled-coil region" evidence="1">
    <location>
        <begin position="217"/>
        <end position="278"/>
    </location>
</feature>
<evidence type="ECO:0000313" key="2">
    <source>
        <dbReference type="EMBL" id="SFL15632.1"/>
    </source>
</evidence>
<evidence type="ECO:0008006" key="4">
    <source>
        <dbReference type="Google" id="ProtNLM"/>
    </source>
</evidence>
<dbReference type="EMBL" id="FOTG01000003">
    <property type="protein sequence ID" value="SFL15632.1"/>
    <property type="molecule type" value="Genomic_DNA"/>
</dbReference>
<accession>A0A1I4FCA9</accession>
<keyword evidence="3" id="KW-1185">Reference proteome</keyword>
<reference evidence="2 3" key="1">
    <citation type="submission" date="2016-10" db="EMBL/GenBank/DDBJ databases">
        <authorList>
            <person name="Varghese N."/>
            <person name="Submissions S."/>
        </authorList>
    </citation>
    <scope>NUCLEOTIDE SEQUENCE [LARGE SCALE GENOMIC DNA]</scope>
    <source>
        <strain evidence="2 3">JB1</strain>
    </source>
</reference>
<dbReference type="Pfam" id="PF11300">
    <property type="entry name" value="DUF3102"/>
    <property type="match status" value="1"/>
</dbReference>
<dbReference type="InterPro" id="IPR021451">
    <property type="entry name" value="DUF3102"/>
</dbReference>
<evidence type="ECO:0000313" key="3">
    <source>
        <dbReference type="Proteomes" id="UP000182793"/>
    </source>
</evidence>
<proteinExistence type="predicted"/>
<feature type="coiled-coil region" evidence="1">
    <location>
        <begin position="154"/>
        <end position="188"/>
    </location>
</feature>
<protein>
    <recommendedName>
        <fullName evidence="4">DUF3102 domain-containing protein</fullName>
    </recommendedName>
</protein>